<protein>
    <submittedName>
        <fullName evidence="4">GDP-fucose protein O-fucosyltransferase 2 (Peptide-O-fucosyltransferase 2) (O-FucT-2)</fullName>
    </submittedName>
</protein>
<evidence type="ECO:0000256" key="2">
    <source>
        <dbReference type="ARBA" id="ARBA00023253"/>
    </source>
</evidence>
<keyword evidence="3" id="KW-0119">Carbohydrate metabolism</keyword>
<name>A0ABP0L7W2_9DINO</name>
<evidence type="ECO:0000256" key="1">
    <source>
        <dbReference type="ARBA" id="ARBA00022679"/>
    </source>
</evidence>
<evidence type="ECO:0000313" key="5">
    <source>
        <dbReference type="Proteomes" id="UP001642464"/>
    </source>
</evidence>
<dbReference type="EMBL" id="CAXAMM010015002">
    <property type="protein sequence ID" value="CAK9035247.1"/>
    <property type="molecule type" value="Genomic_DNA"/>
</dbReference>
<keyword evidence="5" id="KW-1185">Reference proteome</keyword>
<keyword evidence="2" id="KW-0294">Fucose metabolism</keyword>
<dbReference type="InterPro" id="IPR019378">
    <property type="entry name" value="GDP-Fuc_O-FucTrfase"/>
</dbReference>
<dbReference type="Pfam" id="PF10250">
    <property type="entry name" value="O-FucT"/>
    <property type="match status" value="1"/>
</dbReference>
<evidence type="ECO:0000256" key="3">
    <source>
        <dbReference type="ARBA" id="ARBA00023277"/>
    </source>
</evidence>
<organism evidence="4 5">
    <name type="scientific">Durusdinium trenchii</name>
    <dbReference type="NCBI Taxonomy" id="1381693"/>
    <lineage>
        <taxon>Eukaryota</taxon>
        <taxon>Sar</taxon>
        <taxon>Alveolata</taxon>
        <taxon>Dinophyceae</taxon>
        <taxon>Suessiales</taxon>
        <taxon>Symbiodiniaceae</taxon>
        <taxon>Durusdinium</taxon>
    </lineage>
</organism>
<evidence type="ECO:0000313" key="4">
    <source>
        <dbReference type="EMBL" id="CAK9035247.1"/>
    </source>
</evidence>
<dbReference type="Proteomes" id="UP001642464">
    <property type="component" value="Unassembled WGS sequence"/>
</dbReference>
<proteinExistence type="predicted"/>
<gene>
    <name evidence="4" type="ORF">SCF082_LOCUS21205</name>
</gene>
<sequence>MGPACTCYDSNYEKELKSCRSKCPTDEGEIEATSPEEEGLCFGSAGRDTCRADQLGGTSERFLLYDVKPGEGFNLQREVFPRVGWIVSQLNAAAQQQCGSARTCPRWSLVLPPWCRLAHWRQSSQEPVPWERFFDATALRSPNISVMEPAAKRPKGIVRKDGDEFSGATAPFVQWAKSRTGHREFD</sequence>
<accession>A0ABP0L7W2</accession>
<dbReference type="Gene3D" id="3.40.50.11340">
    <property type="match status" value="1"/>
</dbReference>
<comment type="caution">
    <text evidence="4">The sequence shown here is derived from an EMBL/GenBank/DDBJ whole genome shotgun (WGS) entry which is preliminary data.</text>
</comment>
<reference evidence="4 5" key="1">
    <citation type="submission" date="2024-02" db="EMBL/GenBank/DDBJ databases">
        <authorList>
            <person name="Chen Y."/>
            <person name="Shah S."/>
            <person name="Dougan E. K."/>
            <person name="Thang M."/>
            <person name="Chan C."/>
        </authorList>
    </citation>
    <scope>NUCLEOTIDE SEQUENCE [LARGE SCALE GENOMIC DNA]</scope>
</reference>
<keyword evidence="1" id="KW-0808">Transferase</keyword>